<evidence type="ECO:0000256" key="4">
    <source>
        <dbReference type="SAM" id="Phobius"/>
    </source>
</evidence>
<accession>A0A1I5GP11</accession>
<feature type="transmembrane region" description="Helical" evidence="4">
    <location>
        <begin position="14"/>
        <end position="35"/>
    </location>
</feature>
<dbReference type="GO" id="GO:0004888">
    <property type="term" value="F:transmembrane signaling receptor activity"/>
    <property type="evidence" value="ECO:0007669"/>
    <property type="project" value="InterPro"/>
</dbReference>
<gene>
    <name evidence="7" type="ORF">SAMN04489757_12128</name>
</gene>
<dbReference type="PROSITE" id="PS50111">
    <property type="entry name" value="CHEMOTAXIS_TRANSDUC_2"/>
    <property type="match status" value="1"/>
</dbReference>
<protein>
    <submittedName>
        <fullName evidence="7">Methyl-accepting chemotaxis protein</fullName>
    </submittedName>
</protein>
<dbReference type="GO" id="GO:0006935">
    <property type="term" value="P:chemotaxis"/>
    <property type="evidence" value="ECO:0007669"/>
    <property type="project" value="UniProtKB-KW"/>
</dbReference>
<keyword evidence="4" id="KW-0812">Transmembrane</keyword>
<name>A0A1I5GP11_9FIRM</name>
<evidence type="ECO:0000313" key="8">
    <source>
        <dbReference type="Proteomes" id="UP000198806"/>
    </source>
</evidence>
<dbReference type="Pfam" id="PF00015">
    <property type="entry name" value="MCPsignal"/>
    <property type="match status" value="1"/>
</dbReference>
<comment type="similarity">
    <text evidence="2">Belongs to the methyl-accepting chemotaxis (MCP) protein family.</text>
</comment>
<dbReference type="SMART" id="SM00304">
    <property type="entry name" value="HAMP"/>
    <property type="match status" value="1"/>
</dbReference>
<keyword evidence="1" id="KW-0145">Chemotaxis</keyword>
<evidence type="ECO:0000259" key="6">
    <source>
        <dbReference type="PROSITE" id="PS50885"/>
    </source>
</evidence>
<dbReference type="InterPro" id="IPR004089">
    <property type="entry name" value="MCPsignal_dom"/>
</dbReference>
<keyword evidence="4" id="KW-1133">Transmembrane helix</keyword>
<feature type="domain" description="HAMP" evidence="6">
    <location>
        <begin position="212"/>
        <end position="264"/>
    </location>
</feature>
<keyword evidence="3" id="KW-0807">Transducer</keyword>
<dbReference type="Proteomes" id="UP000198806">
    <property type="component" value="Unassembled WGS sequence"/>
</dbReference>
<dbReference type="Gene3D" id="1.10.287.950">
    <property type="entry name" value="Methyl-accepting chemotaxis protein"/>
    <property type="match status" value="1"/>
</dbReference>
<organism evidence="7 8">
    <name type="scientific">Anaerocolumna aminovalerica</name>
    <dbReference type="NCBI Taxonomy" id="1527"/>
    <lineage>
        <taxon>Bacteria</taxon>
        <taxon>Bacillati</taxon>
        <taxon>Bacillota</taxon>
        <taxon>Clostridia</taxon>
        <taxon>Lachnospirales</taxon>
        <taxon>Lachnospiraceae</taxon>
        <taxon>Anaerocolumna</taxon>
    </lineage>
</organism>
<reference evidence="7 8" key="1">
    <citation type="submission" date="2016-10" db="EMBL/GenBank/DDBJ databases">
        <authorList>
            <person name="de Groot N.N."/>
        </authorList>
    </citation>
    <scope>NUCLEOTIDE SEQUENCE [LARGE SCALE GENOMIC DNA]</scope>
    <source>
        <strain evidence="7 8">DSM 1283</strain>
    </source>
</reference>
<dbReference type="PROSITE" id="PS50885">
    <property type="entry name" value="HAMP"/>
    <property type="match status" value="1"/>
</dbReference>
<dbReference type="PRINTS" id="PR00260">
    <property type="entry name" value="CHEMTRNSDUCR"/>
</dbReference>
<dbReference type="Pfam" id="PF00672">
    <property type="entry name" value="HAMP"/>
    <property type="match status" value="1"/>
</dbReference>
<sequence>MKFFNNLKVRTKLIFSYLILAVIIFIIGFYATSALERVANNSQHMYQDKVHGVSKLKEININLVEIESNFLKLIYVKDESVKSKLLDEIESNTSQIMELLESYQSLYLTEKEQKILPIFQSQFEEYRNQRLAIRRSLDSGDYTNAVESYKKLSAVRVAMMTNLDTMIQANFDHAKAFNEENQGIYVSSNMIMTISGVIGVLVALFVSFIMIHNINSALVKIRELATRLSQYDFSVPIIMKRKDEFGQTSAALNKAQDNVSDLVKLIMENSQEMSASSQELSATAEEITAKVEYIDNAVKHIVVGIQDTSATSEEITASVEEVDSSINVLSDKAIEGSSNASEAKQRAREVERKGTEAIEEVRALYAEKREKVLKAIEDGKVVDNIRVMAETIASIAEQTNLLSLNAAIEAARAGEQGKGFAVVADEIRKLAEQSSQAVSAIQDTILKVQEAFGNLSLNGNETLKFINENVDLKFEEFGNVGKQYYKDSDNTSQMSEEIAAMTEELAASIDQVSAAIQNIAVTTQKSNEEAEVIKNNLSEASIAIQQVASTTQSQAELAAILNDTVLKFKIKK</sequence>
<dbReference type="SMART" id="SM00283">
    <property type="entry name" value="MA"/>
    <property type="match status" value="1"/>
</dbReference>
<dbReference type="InterPro" id="IPR051310">
    <property type="entry name" value="MCP_chemotaxis"/>
</dbReference>
<dbReference type="EMBL" id="FOWD01000021">
    <property type="protein sequence ID" value="SFO37659.1"/>
    <property type="molecule type" value="Genomic_DNA"/>
</dbReference>
<evidence type="ECO:0000313" key="7">
    <source>
        <dbReference type="EMBL" id="SFO37659.1"/>
    </source>
</evidence>
<evidence type="ECO:0000256" key="2">
    <source>
        <dbReference type="ARBA" id="ARBA00029447"/>
    </source>
</evidence>
<dbReference type="InterPro" id="IPR024478">
    <property type="entry name" value="HlyB_4HB_MCP"/>
</dbReference>
<dbReference type="STRING" id="1527.SAMN04489757_12128"/>
<dbReference type="GO" id="GO:0007165">
    <property type="term" value="P:signal transduction"/>
    <property type="evidence" value="ECO:0007669"/>
    <property type="project" value="UniProtKB-KW"/>
</dbReference>
<evidence type="ECO:0000256" key="3">
    <source>
        <dbReference type="PROSITE-ProRule" id="PRU00284"/>
    </source>
</evidence>
<dbReference type="InterPro" id="IPR003660">
    <property type="entry name" value="HAMP_dom"/>
</dbReference>
<dbReference type="RefSeq" id="WP_091687192.1">
    <property type="nucleotide sequence ID" value="NZ_BAABFM010000073.1"/>
</dbReference>
<evidence type="ECO:0000259" key="5">
    <source>
        <dbReference type="PROSITE" id="PS50111"/>
    </source>
</evidence>
<dbReference type="OrthoDB" id="9760371at2"/>
<dbReference type="PANTHER" id="PTHR43531">
    <property type="entry name" value="PROTEIN ICFG"/>
    <property type="match status" value="1"/>
</dbReference>
<feature type="transmembrane region" description="Helical" evidence="4">
    <location>
        <begin position="190"/>
        <end position="211"/>
    </location>
</feature>
<dbReference type="InterPro" id="IPR004090">
    <property type="entry name" value="Chemotax_Me-accpt_rcpt"/>
</dbReference>
<dbReference type="CDD" id="cd06225">
    <property type="entry name" value="HAMP"/>
    <property type="match status" value="1"/>
</dbReference>
<keyword evidence="8" id="KW-1185">Reference proteome</keyword>
<keyword evidence="4" id="KW-0472">Membrane</keyword>
<feature type="domain" description="Methyl-accepting transducer" evidence="5">
    <location>
        <begin position="276"/>
        <end position="534"/>
    </location>
</feature>
<dbReference type="PANTHER" id="PTHR43531:SF11">
    <property type="entry name" value="METHYL-ACCEPTING CHEMOTAXIS PROTEIN 3"/>
    <property type="match status" value="1"/>
</dbReference>
<evidence type="ECO:0000256" key="1">
    <source>
        <dbReference type="ARBA" id="ARBA00022500"/>
    </source>
</evidence>
<dbReference type="GO" id="GO:0005886">
    <property type="term" value="C:plasma membrane"/>
    <property type="evidence" value="ECO:0007669"/>
    <property type="project" value="TreeGrafter"/>
</dbReference>
<dbReference type="AlphaFoldDB" id="A0A1I5GP11"/>
<proteinExistence type="inferred from homology"/>
<dbReference type="SUPFAM" id="SSF58104">
    <property type="entry name" value="Methyl-accepting chemotaxis protein (MCP) signaling domain"/>
    <property type="match status" value="1"/>
</dbReference>
<dbReference type="Pfam" id="PF12729">
    <property type="entry name" value="4HB_MCP_1"/>
    <property type="match status" value="1"/>
</dbReference>